<evidence type="ECO:0000313" key="2">
    <source>
        <dbReference type="Proteomes" id="UP000198561"/>
    </source>
</evidence>
<dbReference type="AlphaFoldDB" id="A0A1H6HC36"/>
<dbReference type="EMBL" id="FNWQ01000002">
    <property type="protein sequence ID" value="SEH31824.1"/>
    <property type="molecule type" value="Genomic_DNA"/>
</dbReference>
<protein>
    <submittedName>
        <fullName evidence="1">Uncharacterized protein</fullName>
    </submittedName>
</protein>
<dbReference type="Proteomes" id="UP000198561">
    <property type="component" value="Unassembled WGS sequence"/>
</dbReference>
<name>A0A1H6HC36_CHRCI</name>
<proteinExistence type="predicted"/>
<dbReference type="STRING" id="680127.SAMN05421593_1578"/>
<reference evidence="1 2" key="1">
    <citation type="submission" date="2016-10" db="EMBL/GenBank/DDBJ databases">
        <authorList>
            <person name="de Groot N.N."/>
        </authorList>
    </citation>
    <scope>NUCLEOTIDE SEQUENCE [LARGE SCALE GENOMIC DNA]</scope>
    <source>
        <strain evidence="1 2">DSM 23031</strain>
    </source>
</reference>
<dbReference type="OrthoDB" id="9256213at2"/>
<dbReference type="RefSeq" id="WP_089690966.1">
    <property type="nucleotide sequence ID" value="NZ_FNWQ01000002.1"/>
</dbReference>
<organism evidence="1 2">
    <name type="scientific">Chryseobacterium culicis</name>
    <dbReference type="NCBI Taxonomy" id="680127"/>
    <lineage>
        <taxon>Bacteria</taxon>
        <taxon>Pseudomonadati</taxon>
        <taxon>Bacteroidota</taxon>
        <taxon>Flavobacteriia</taxon>
        <taxon>Flavobacteriales</taxon>
        <taxon>Weeksellaceae</taxon>
        <taxon>Chryseobacterium group</taxon>
        <taxon>Chryseobacterium</taxon>
    </lineage>
</organism>
<gene>
    <name evidence="1" type="ORF">SAMN05421593_1578</name>
</gene>
<sequence>MSNISQKIQNNIDNIESLKKQISGWKKLSDEELFQAVKEFEKTPRLEVSIYYNYLFNDAKFADILLDIYKNNTENAKLVILLISAIGNMIQRYNLPETKDIYELMFDNAYKKNIGPYVAIFLPRMEHFKNYSNKWQYFMEVKDMSPKKVAESSFEVIMDILGSEIPENYKEEVANYFDKKAEESNNEYGRQYYSDLANKFK</sequence>
<accession>A0A1H6HC36</accession>
<evidence type="ECO:0000313" key="1">
    <source>
        <dbReference type="EMBL" id="SEH31824.1"/>
    </source>
</evidence>